<keyword evidence="5" id="KW-1185">Reference proteome</keyword>
<evidence type="ECO:0000313" key="4">
    <source>
        <dbReference type="EMBL" id="KAK5582306.1"/>
    </source>
</evidence>
<feature type="compositionally biased region" description="Acidic residues" evidence="2">
    <location>
        <begin position="247"/>
        <end position="256"/>
    </location>
</feature>
<feature type="compositionally biased region" description="Polar residues" evidence="2">
    <location>
        <begin position="586"/>
        <end position="607"/>
    </location>
</feature>
<feature type="region of interest" description="Disordered" evidence="2">
    <location>
        <begin position="117"/>
        <end position="256"/>
    </location>
</feature>
<comment type="similarity">
    <text evidence="1">Belongs to the KRI1 family.</text>
</comment>
<feature type="compositionally biased region" description="Low complexity" evidence="2">
    <location>
        <begin position="691"/>
        <end position="701"/>
    </location>
</feature>
<dbReference type="PANTHER" id="PTHR14490">
    <property type="entry name" value="ZINC FINGER, ZZ TYPE"/>
    <property type="match status" value="1"/>
</dbReference>
<gene>
    <name evidence="4" type="ORF">RB653_003889</name>
</gene>
<feature type="domain" description="Kri1-like C-terminal" evidence="3">
    <location>
        <begin position="506"/>
        <end position="593"/>
    </location>
</feature>
<feature type="compositionally biased region" description="Basic and acidic residues" evidence="2">
    <location>
        <begin position="648"/>
        <end position="661"/>
    </location>
</feature>
<reference evidence="4 5" key="1">
    <citation type="submission" date="2023-11" db="EMBL/GenBank/DDBJ databases">
        <title>Dfirmibasis_genome.</title>
        <authorList>
            <person name="Edelbroek B."/>
            <person name="Kjellin J."/>
            <person name="Jerlstrom-Hultqvist J."/>
            <person name="Soderbom F."/>
        </authorList>
    </citation>
    <scope>NUCLEOTIDE SEQUENCE [LARGE SCALE GENOMIC DNA]</scope>
    <source>
        <strain evidence="4 5">TNS-C-14</strain>
    </source>
</reference>
<feature type="compositionally biased region" description="Low complexity" evidence="2">
    <location>
        <begin position="622"/>
        <end position="647"/>
    </location>
</feature>
<dbReference type="PANTHER" id="PTHR14490:SF5">
    <property type="entry name" value="PROTEIN KRI1 HOMOLOG"/>
    <property type="match status" value="1"/>
</dbReference>
<evidence type="ECO:0000256" key="1">
    <source>
        <dbReference type="ARBA" id="ARBA00007473"/>
    </source>
</evidence>
<name>A0AAN7YXI1_9MYCE</name>
<comment type="caution">
    <text evidence="4">The sequence shown here is derived from an EMBL/GenBank/DDBJ whole genome shotgun (WGS) entry which is preliminary data.</text>
</comment>
<feature type="compositionally biased region" description="Acidic residues" evidence="2">
    <location>
        <begin position="175"/>
        <end position="190"/>
    </location>
</feature>
<feature type="region of interest" description="Disordered" evidence="2">
    <location>
        <begin position="1"/>
        <end position="47"/>
    </location>
</feature>
<feature type="compositionally biased region" description="Basic and acidic residues" evidence="2">
    <location>
        <begin position="376"/>
        <end position="386"/>
    </location>
</feature>
<accession>A0AAN7YXI1</accession>
<feature type="region of interest" description="Disordered" evidence="2">
    <location>
        <begin position="586"/>
        <end position="701"/>
    </location>
</feature>
<dbReference type="Pfam" id="PF12936">
    <property type="entry name" value="Kri1_C"/>
    <property type="match status" value="1"/>
</dbReference>
<proteinExistence type="inferred from homology"/>
<evidence type="ECO:0000313" key="5">
    <source>
        <dbReference type="Proteomes" id="UP001344447"/>
    </source>
</evidence>
<feature type="compositionally biased region" description="Basic and acidic residues" evidence="2">
    <location>
        <begin position="159"/>
        <end position="174"/>
    </location>
</feature>
<feature type="region of interest" description="Disordered" evidence="2">
    <location>
        <begin position="349"/>
        <end position="386"/>
    </location>
</feature>
<evidence type="ECO:0000259" key="3">
    <source>
        <dbReference type="Pfam" id="PF12936"/>
    </source>
</evidence>
<dbReference type="GO" id="GO:0000447">
    <property type="term" value="P:endonucleolytic cleavage in ITS1 to separate SSU-rRNA from 5.8S rRNA and LSU-rRNA from tricistronic rRNA transcript (SSU-rRNA, 5.8S rRNA, LSU-rRNA)"/>
    <property type="evidence" value="ECO:0007669"/>
    <property type="project" value="TreeGrafter"/>
</dbReference>
<dbReference type="EMBL" id="JAVFKY010000001">
    <property type="protein sequence ID" value="KAK5582306.1"/>
    <property type="molecule type" value="Genomic_DNA"/>
</dbReference>
<organism evidence="4 5">
    <name type="scientific">Dictyostelium firmibasis</name>
    <dbReference type="NCBI Taxonomy" id="79012"/>
    <lineage>
        <taxon>Eukaryota</taxon>
        <taxon>Amoebozoa</taxon>
        <taxon>Evosea</taxon>
        <taxon>Eumycetozoa</taxon>
        <taxon>Dictyostelia</taxon>
        <taxon>Dictyosteliales</taxon>
        <taxon>Dictyosteliaceae</taxon>
        <taxon>Dictyostelium</taxon>
    </lineage>
</organism>
<dbReference type="InterPro" id="IPR024626">
    <property type="entry name" value="Kri1-like_C"/>
</dbReference>
<dbReference type="InterPro" id="IPR018034">
    <property type="entry name" value="Kri1"/>
</dbReference>
<feature type="compositionally biased region" description="Acidic residues" evidence="2">
    <location>
        <begin position="75"/>
        <end position="86"/>
    </location>
</feature>
<feature type="compositionally biased region" description="Basic and acidic residues" evidence="2">
    <location>
        <begin position="191"/>
        <end position="223"/>
    </location>
</feature>
<feature type="compositionally biased region" description="Low complexity" evidence="2">
    <location>
        <begin position="665"/>
        <end position="677"/>
    </location>
</feature>
<evidence type="ECO:0000256" key="2">
    <source>
        <dbReference type="SAM" id="MobiDB-lite"/>
    </source>
</evidence>
<feature type="compositionally biased region" description="Acidic residues" evidence="2">
    <location>
        <begin position="132"/>
        <end position="145"/>
    </location>
</feature>
<dbReference type="GO" id="GO:0005730">
    <property type="term" value="C:nucleolus"/>
    <property type="evidence" value="ECO:0007669"/>
    <property type="project" value="TreeGrafter"/>
</dbReference>
<dbReference type="AlphaFoldDB" id="A0AAN7YXI1"/>
<feature type="region of interest" description="Disordered" evidence="2">
    <location>
        <begin position="70"/>
        <end position="93"/>
    </location>
</feature>
<feature type="compositionally biased region" description="Basic and acidic residues" evidence="2">
    <location>
        <begin position="26"/>
        <end position="36"/>
    </location>
</feature>
<dbReference type="Proteomes" id="UP001344447">
    <property type="component" value="Unassembled WGS sequence"/>
</dbReference>
<feature type="compositionally biased region" description="Low complexity" evidence="2">
    <location>
        <begin position="1"/>
        <end position="25"/>
    </location>
</feature>
<dbReference type="GO" id="GO:0030686">
    <property type="term" value="C:90S preribosome"/>
    <property type="evidence" value="ECO:0007669"/>
    <property type="project" value="TreeGrafter"/>
</dbReference>
<protein>
    <recommendedName>
        <fullName evidence="3">Kri1-like C-terminal domain-containing protein</fullName>
    </recommendedName>
</protein>
<sequence>MSDSSDSESSSSSYSSSSSSSSSENESIKEEKKVLFQDDSDSDSAETEIKVNKKYEKMYEAKKAHNELISAATTLEEDEVSEDDDGKFDSKEMNDGFLTLLPLLAKRRTELLLKNKDIKFFDSNNQQQEASGSDDEADSESEESESENKKKKKPFTLKDYQREKLAKTMNKDQYEESDEEKYDGDEEDFDALPHNKQQEKLKKDFLEASKRSFKNEVNNKNDSDDNDDSSSSSSDDDLLVKRKKSEEDQEVEDREFEEFRQRLEKKKSPFVEETETISEFWKGKDANNDEKFLRDYLLGQKWQSDKGKLPTYEEILKELDQDEGETIKQDDFERTYNFRFEEPGSAIIVSHPRTVENSVRRKDSARKTKREKKKERKEQRAVQNQEKIKQLKNEKKKQILEKVKEINSITGSSLFNLDSVDIKKIDPELMVKSIGKKVKQQDNNNYNNEEYDENYEGGEDDYQYDEGGGSGRFDFNKVIESGLYDDQFEDDGEVWSNERMSKEREELESMLDRYYEMDYQDLLGDDTPVRFKYTKVDPDSTISVDDILEKDDKDLEKILPLNKIATYYNPSYKGYREKADKRYFDKSNNNKYLTKSSKPSTNYNSKYNQNKQFNSKFDKNNNNDNNNNNNNSKFNNKNNNNNNNNKNNTKEEFDNNKKDYNNKQTTTTTTTTTETTEQVGEKKRKAKNKNKVSANKIQKVE</sequence>